<dbReference type="GO" id="GO:0003677">
    <property type="term" value="F:DNA binding"/>
    <property type="evidence" value="ECO:0007669"/>
    <property type="project" value="InterPro"/>
</dbReference>
<keyword evidence="1" id="KW-0539">Nucleus</keyword>
<dbReference type="PANTHER" id="PTHR12243">
    <property type="entry name" value="MADF DOMAIN TRANSCRIPTION FACTOR"/>
    <property type="match status" value="1"/>
</dbReference>
<dbReference type="InterPro" id="IPR039353">
    <property type="entry name" value="TF_Adf1"/>
</dbReference>
<dbReference type="GO" id="GO:0006357">
    <property type="term" value="P:regulation of transcription by RNA polymerase II"/>
    <property type="evidence" value="ECO:0007669"/>
    <property type="project" value="TreeGrafter"/>
</dbReference>
<evidence type="ECO:0000313" key="5">
    <source>
        <dbReference type="Proteomes" id="UP001381693"/>
    </source>
</evidence>
<feature type="non-terminal residue" evidence="4">
    <location>
        <position position="1"/>
    </location>
</feature>
<evidence type="ECO:0000259" key="3">
    <source>
        <dbReference type="PROSITE" id="PS51031"/>
    </source>
</evidence>
<feature type="compositionally biased region" description="Polar residues" evidence="2">
    <location>
        <begin position="164"/>
        <end position="178"/>
    </location>
</feature>
<protein>
    <recommendedName>
        <fullName evidence="3">BESS domain-containing protein</fullName>
    </recommendedName>
</protein>
<dbReference type="InterPro" id="IPR004210">
    <property type="entry name" value="BESS_motif"/>
</dbReference>
<comment type="caution">
    <text evidence="4">The sequence shown here is derived from an EMBL/GenBank/DDBJ whole genome shotgun (WGS) entry which is preliminary data.</text>
</comment>
<dbReference type="Proteomes" id="UP001381693">
    <property type="component" value="Unassembled WGS sequence"/>
</dbReference>
<evidence type="ECO:0000313" key="4">
    <source>
        <dbReference type="EMBL" id="KAK7083751.1"/>
    </source>
</evidence>
<feature type="region of interest" description="Disordered" evidence="2">
    <location>
        <begin position="157"/>
        <end position="188"/>
    </location>
</feature>
<keyword evidence="5" id="KW-1185">Reference proteome</keyword>
<dbReference type="PANTHER" id="PTHR12243:SF67">
    <property type="entry name" value="COREPRESSOR OF PANGOLIN, ISOFORM A-RELATED"/>
    <property type="match status" value="1"/>
</dbReference>
<dbReference type="GO" id="GO:0005667">
    <property type="term" value="C:transcription regulator complex"/>
    <property type="evidence" value="ECO:0007669"/>
    <property type="project" value="TreeGrafter"/>
</dbReference>
<name>A0AAN9A7K3_HALRR</name>
<dbReference type="Pfam" id="PF10545">
    <property type="entry name" value="MADF_DNA_bdg"/>
    <property type="match status" value="1"/>
</dbReference>
<proteinExistence type="predicted"/>
<dbReference type="EMBL" id="JAXCGZ010002580">
    <property type="protein sequence ID" value="KAK7083751.1"/>
    <property type="molecule type" value="Genomic_DNA"/>
</dbReference>
<evidence type="ECO:0000256" key="2">
    <source>
        <dbReference type="SAM" id="MobiDB-lite"/>
    </source>
</evidence>
<evidence type="ECO:0000256" key="1">
    <source>
        <dbReference type="PROSITE-ProRule" id="PRU00371"/>
    </source>
</evidence>
<dbReference type="AlphaFoldDB" id="A0AAN9A7K3"/>
<reference evidence="4 5" key="1">
    <citation type="submission" date="2023-11" db="EMBL/GenBank/DDBJ databases">
        <title>Halocaridina rubra genome assembly.</title>
        <authorList>
            <person name="Smith C."/>
        </authorList>
    </citation>
    <scope>NUCLEOTIDE SEQUENCE [LARGE SCALE GENOMIC DNA]</scope>
    <source>
        <strain evidence="4">EP-1</strain>
        <tissue evidence="4">Whole</tissue>
    </source>
</reference>
<organism evidence="4 5">
    <name type="scientific">Halocaridina rubra</name>
    <name type="common">Hawaiian red shrimp</name>
    <dbReference type="NCBI Taxonomy" id="373956"/>
    <lineage>
        <taxon>Eukaryota</taxon>
        <taxon>Metazoa</taxon>
        <taxon>Ecdysozoa</taxon>
        <taxon>Arthropoda</taxon>
        <taxon>Crustacea</taxon>
        <taxon>Multicrustacea</taxon>
        <taxon>Malacostraca</taxon>
        <taxon>Eumalacostraca</taxon>
        <taxon>Eucarida</taxon>
        <taxon>Decapoda</taxon>
        <taxon>Pleocyemata</taxon>
        <taxon>Caridea</taxon>
        <taxon>Atyoidea</taxon>
        <taxon>Atyidae</taxon>
        <taxon>Halocaridina</taxon>
    </lineage>
</organism>
<accession>A0AAN9A7K3</accession>
<dbReference type="Pfam" id="PF02944">
    <property type="entry name" value="BESS"/>
    <property type="match status" value="1"/>
</dbReference>
<feature type="domain" description="BESS" evidence="3">
    <location>
        <begin position="401"/>
        <end position="440"/>
    </location>
</feature>
<dbReference type="InterPro" id="IPR006578">
    <property type="entry name" value="MADF-dom"/>
</dbReference>
<dbReference type="PROSITE" id="PS51031">
    <property type="entry name" value="BESS"/>
    <property type="match status" value="1"/>
</dbReference>
<comment type="subcellular location">
    <subcellularLocation>
        <location evidence="1">Nucleus</location>
    </subcellularLocation>
</comment>
<gene>
    <name evidence="4" type="ORF">SK128_014880</name>
</gene>
<dbReference type="GO" id="GO:0005634">
    <property type="term" value="C:nucleus"/>
    <property type="evidence" value="ECO:0007669"/>
    <property type="project" value="UniProtKB-SubCell"/>
</dbReference>
<feature type="region of interest" description="Disordered" evidence="2">
    <location>
        <begin position="276"/>
        <end position="299"/>
    </location>
</feature>
<sequence length="445" mass="50239">NKCKRRWRTLRDAFIKARKRNGNGPKNKKWYLSEEMNFIIPFIEKKRCGNGIYLTPDALQSFPPVSQENDTKTFLTESSERLLLHKHHTTEFDPNDEFMHDVKDDISDQSLEYDDARSAEAAPELNSENIEDIKIEFPNETEFAGCQNIEHCNTNSVNEDKNIGKSSSTHMRSASTGIKSDELNGDSSRKRISVSKNFRCFLQSHSTKEGQDITQEDLGVQETLSGGQFLKAKGVFSSHCTDDEVKIQTPYSGRKFQSSRGINMDCNTQKGLGIKNTETSGKLLKPRGKSSGHSSEKDLDMQDNVTCSKFFSNKGILSSHNAEEDLNIQNPVLGSILKNKDNLIGKATQEDLDNKYKVTDAKVVKATEIFPRHNTEEGICIQDPMFGSDIQATRSIANDIMDPDTLFMLSQVQSLKKLSHRKNRYAKIKIQQLLYDLEFGNSVSN</sequence>